<organism evidence="2 3">
    <name type="scientific">Desmophyllum pertusum</name>
    <dbReference type="NCBI Taxonomy" id="174260"/>
    <lineage>
        <taxon>Eukaryota</taxon>
        <taxon>Metazoa</taxon>
        <taxon>Cnidaria</taxon>
        <taxon>Anthozoa</taxon>
        <taxon>Hexacorallia</taxon>
        <taxon>Scleractinia</taxon>
        <taxon>Caryophylliina</taxon>
        <taxon>Caryophylliidae</taxon>
        <taxon>Desmophyllum</taxon>
    </lineage>
</organism>
<gene>
    <name evidence="2" type="ORF">OS493_034028</name>
</gene>
<name>A0A9X0CUK4_9CNID</name>
<protein>
    <submittedName>
        <fullName evidence="2">Uncharacterized protein</fullName>
    </submittedName>
</protein>
<dbReference type="EMBL" id="MU826396">
    <property type="protein sequence ID" value="KAJ7376572.1"/>
    <property type="molecule type" value="Genomic_DNA"/>
</dbReference>
<proteinExistence type="predicted"/>
<evidence type="ECO:0000313" key="3">
    <source>
        <dbReference type="Proteomes" id="UP001163046"/>
    </source>
</evidence>
<dbReference type="OrthoDB" id="5965145at2759"/>
<evidence type="ECO:0000256" key="1">
    <source>
        <dbReference type="SAM" id="MobiDB-lite"/>
    </source>
</evidence>
<evidence type="ECO:0000313" key="2">
    <source>
        <dbReference type="EMBL" id="KAJ7376572.1"/>
    </source>
</evidence>
<sequence>MKLAWRSEEFFERKRQLKGNTRTPVPKRTDKTTASQDLFSLEVIMSAHKKDVKQKKGDRTRTSRLGGPTKQMQHILPELSPVRQLQLPGAVNLQEGKHGNFCSDLDKRECIFSSMPSELRQTDDRETLSGRQVIMDDEEDLGPWEATFQLGAAAYTTK</sequence>
<keyword evidence="3" id="KW-1185">Reference proteome</keyword>
<dbReference type="AlphaFoldDB" id="A0A9X0CUK4"/>
<reference evidence="2" key="1">
    <citation type="submission" date="2023-01" db="EMBL/GenBank/DDBJ databases">
        <title>Genome assembly of the deep-sea coral Lophelia pertusa.</title>
        <authorList>
            <person name="Herrera S."/>
            <person name="Cordes E."/>
        </authorList>
    </citation>
    <scope>NUCLEOTIDE SEQUENCE</scope>
    <source>
        <strain evidence="2">USNM1676648</strain>
        <tissue evidence="2">Polyp</tissue>
    </source>
</reference>
<dbReference type="Proteomes" id="UP001163046">
    <property type="component" value="Unassembled WGS sequence"/>
</dbReference>
<accession>A0A9X0CUK4</accession>
<comment type="caution">
    <text evidence="2">The sequence shown here is derived from an EMBL/GenBank/DDBJ whole genome shotgun (WGS) entry which is preliminary data.</text>
</comment>
<feature type="region of interest" description="Disordered" evidence="1">
    <location>
        <begin position="49"/>
        <end position="70"/>
    </location>
</feature>